<dbReference type="InterPro" id="IPR051494">
    <property type="entry name" value="BSD_domain-containing"/>
</dbReference>
<dbReference type="Pfam" id="PF03909">
    <property type="entry name" value="BSD"/>
    <property type="match status" value="1"/>
</dbReference>
<feature type="domain" description="BSD" evidence="1">
    <location>
        <begin position="14"/>
        <end position="66"/>
    </location>
</feature>
<comment type="caution">
    <text evidence="2">The sequence shown here is derived from an EMBL/GenBank/DDBJ whole genome shotgun (WGS) entry which is preliminary data.</text>
</comment>
<gene>
    <name evidence="2" type="ORF">PNEJI1_000112</name>
</gene>
<organism evidence="3">
    <name type="scientific">Pneumocystis jirovecii</name>
    <name type="common">Human pneumocystis pneumonia agent</name>
    <dbReference type="NCBI Taxonomy" id="42068"/>
    <lineage>
        <taxon>Eukaryota</taxon>
        <taxon>Fungi</taxon>
        <taxon>Dikarya</taxon>
        <taxon>Ascomycota</taxon>
        <taxon>Taphrinomycotina</taxon>
        <taxon>Pneumocystomycetes</taxon>
        <taxon>Pneumocystaceae</taxon>
        <taxon>Pneumocystis</taxon>
    </lineage>
</organism>
<name>L0PFU5_PNEJI</name>
<dbReference type="VEuPathDB" id="FungiDB:PNEJI1_000112"/>
<dbReference type="InterPro" id="IPR035925">
    <property type="entry name" value="BSD_dom_sf"/>
</dbReference>
<protein>
    <recommendedName>
        <fullName evidence="1">BSD domain-containing protein</fullName>
    </recommendedName>
</protein>
<dbReference type="EMBL" id="CAKM01000278">
    <property type="protein sequence ID" value="CCJ31112.1"/>
    <property type="molecule type" value="Genomic_DNA"/>
</dbReference>
<dbReference type="InterPro" id="IPR005607">
    <property type="entry name" value="BSD_dom"/>
</dbReference>
<accession>L0PFU5</accession>
<reference evidence="2 3" key="1">
    <citation type="journal article" date="2012" name="MBio">
        <title>De novo assembly of the Pneumocystis jirovecii genome from a single bronchoalveolar lavage fluid specimen from a patient.</title>
        <authorList>
            <person name="Cisse O.H."/>
            <person name="Pagni M."/>
            <person name="Hauser P.M."/>
        </authorList>
    </citation>
    <scope>NUCLEOTIDE SEQUENCE [LARGE SCALE GENOMIC DNA]</scope>
    <source>
        <strain evidence="2 3">SE8</strain>
    </source>
</reference>
<dbReference type="Proteomes" id="UP000010422">
    <property type="component" value="Unassembled WGS sequence"/>
</dbReference>
<dbReference type="PANTHER" id="PTHR16019:SF5">
    <property type="entry name" value="BSD DOMAIN-CONTAINING PROTEIN 1"/>
    <property type="match status" value="1"/>
</dbReference>
<dbReference type="AlphaFoldDB" id="L0PFU5"/>
<sequence length="155" mass="18931">MNNISDSTEEFKEWDQKFFISQKIQDIEKLLGTYPDLKISMEEMIQNELSYEDFWKKYFWLRQKLEIEEDKRKKLLAIENTDIKDNELLKWDEDDDYNNEEKLSILKPLSKLTLEKELNTNDTDTFKQEDTKYFNNKTILETDNKNNEDNYDAWE</sequence>
<dbReference type="SMART" id="SM00751">
    <property type="entry name" value="BSD"/>
    <property type="match status" value="1"/>
</dbReference>
<dbReference type="Gene3D" id="1.10.3970.10">
    <property type="entry name" value="BSD domain"/>
    <property type="match status" value="1"/>
</dbReference>
<dbReference type="InParanoid" id="L0PFU5"/>
<evidence type="ECO:0000313" key="3">
    <source>
        <dbReference type="Proteomes" id="UP000010422"/>
    </source>
</evidence>
<evidence type="ECO:0000313" key="2">
    <source>
        <dbReference type="EMBL" id="CCJ31112.1"/>
    </source>
</evidence>
<evidence type="ECO:0000259" key="1">
    <source>
        <dbReference type="PROSITE" id="PS50858"/>
    </source>
</evidence>
<dbReference type="GO" id="GO:0005737">
    <property type="term" value="C:cytoplasm"/>
    <property type="evidence" value="ECO:0007669"/>
    <property type="project" value="TreeGrafter"/>
</dbReference>
<dbReference type="SUPFAM" id="SSF140383">
    <property type="entry name" value="BSD domain-like"/>
    <property type="match status" value="1"/>
</dbReference>
<dbReference type="PANTHER" id="PTHR16019">
    <property type="entry name" value="SYNAPSE-ASSOCIATED PROTEIN"/>
    <property type="match status" value="1"/>
</dbReference>
<dbReference type="PROSITE" id="PS50858">
    <property type="entry name" value="BSD"/>
    <property type="match status" value="1"/>
</dbReference>
<proteinExistence type="predicted"/>